<name>A0ACB8DNJ6_DERSI</name>
<accession>A0ACB8DNJ6</accession>
<gene>
    <name evidence="1" type="ORF">HPB49_009833</name>
</gene>
<evidence type="ECO:0000313" key="1">
    <source>
        <dbReference type="EMBL" id="KAH7974095.1"/>
    </source>
</evidence>
<evidence type="ECO:0000313" key="2">
    <source>
        <dbReference type="Proteomes" id="UP000821865"/>
    </source>
</evidence>
<protein>
    <submittedName>
        <fullName evidence="1">Uncharacterized protein</fullName>
    </submittedName>
</protein>
<keyword evidence="2" id="KW-1185">Reference proteome</keyword>
<reference evidence="1" key="1">
    <citation type="submission" date="2020-05" db="EMBL/GenBank/DDBJ databases">
        <title>Large-scale comparative analyses of tick genomes elucidate their genetic diversity and vector capacities.</title>
        <authorList>
            <person name="Jia N."/>
            <person name="Wang J."/>
            <person name="Shi W."/>
            <person name="Du L."/>
            <person name="Sun Y."/>
            <person name="Zhan W."/>
            <person name="Jiang J."/>
            <person name="Wang Q."/>
            <person name="Zhang B."/>
            <person name="Ji P."/>
            <person name="Sakyi L.B."/>
            <person name="Cui X."/>
            <person name="Yuan T."/>
            <person name="Jiang B."/>
            <person name="Yang W."/>
            <person name="Lam T.T.-Y."/>
            <person name="Chang Q."/>
            <person name="Ding S."/>
            <person name="Wang X."/>
            <person name="Zhu J."/>
            <person name="Ruan X."/>
            <person name="Zhao L."/>
            <person name="Wei J."/>
            <person name="Que T."/>
            <person name="Du C."/>
            <person name="Cheng J."/>
            <person name="Dai P."/>
            <person name="Han X."/>
            <person name="Huang E."/>
            <person name="Gao Y."/>
            <person name="Liu J."/>
            <person name="Shao H."/>
            <person name="Ye R."/>
            <person name="Li L."/>
            <person name="Wei W."/>
            <person name="Wang X."/>
            <person name="Wang C."/>
            <person name="Yang T."/>
            <person name="Huo Q."/>
            <person name="Li W."/>
            <person name="Guo W."/>
            <person name="Chen H."/>
            <person name="Zhou L."/>
            <person name="Ni X."/>
            <person name="Tian J."/>
            <person name="Zhou Y."/>
            <person name="Sheng Y."/>
            <person name="Liu T."/>
            <person name="Pan Y."/>
            <person name="Xia L."/>
            <person name="Li J."/>
            <person name="Zhao F."/>
            <person name="Cao W."/>
        </authorList>
    </citation>
    <scope>NUCLEOTIDE SEQUENCE</scope>
    <source>
        <strain evidence="1">Dsil-2018</strain>
    </source>
</reference>
<comment type="caution">
    <text evidence="1">The sequence shown here is derived from an EMBL/GenBank/DDBJ whole genome shotgun (WGS) entry which is preliminary data.</text>
</comment>
<sequence length="169" mass="18442">MVGPKVQFMGTVHRWFVLMDVSKCTQHIHQKNADCKQFKSAGDERLIWLETNFLDYLADLISNSLAADVRRNTPGLSTVFVVDSPAVDVRRNFLFRRRDSTGVKLLLSESISVNVESSAESGSSTSVTAVAKKAPAGRAAVWSTASTGSCTGRVPAIPKDDAITVYTQY</sequence>
<dbReference type="Proteomes" id="UP000821865">
    <property type="component" value="Chromosome 10"/>
</dbReference>
<organism evidence="1 2">
    <name type="scientific">Dermacentor silvarum</name>
    <name type="common">Tick</name>
    <dbReference type="NCBI Taxonomy" id="543639"/>
    <lineage>
        <taxon>Eukaryota</taxon>
        <taxon>Metazoa</taxon>
        <taxon>Ecdysozoa</taxon>
        <taxon>Arthropoda</taxon>
        <taxon>Chelicerata</taxon>
        <taxon>Arachnida</taxon>
        <taxon>Acari</taxon>
        <taxon>Parasitiformes</taxon>
        <taxon>Ixodida</taxon>
        <taxon>Ixodoidea</taxon>
        <taxon>Ixodidae</taxon>
        <taxon>Rhipicephalinae</taxon>
        <taxon>Dermacentor</taxon>
    </lineage>
</organism>
<proteinExistence type="predicted"/>
<dbReference type="EMBL" id="CM023479">
    <property type="protein sequence ID" value="KAH7974095.1"/>
    <property type="molecule type" value="Genomic_DNA"/>
</dbReference>